<dbReference type="Proteomes" id="UP000191116">
    <property type="component" value="Unassembled WGS sequence"/>
</dbReference>
<sequence>MKLSKWLENWDMTSLKIKAPFLEMEWKPQDEDKAAAWDLYIELITRVTTQPINDDSGSEKAALDSVYQLFPITRDVIKSNGRHCIQFTKIAVIVLNQIVRPFTSKWHSITSANENLTDAEKACFRDELQVLQGELITYSKMLADLADVEDLSDIITV</sequence>
<dbReference type="OrthoDB" id="511218at2"/>
<gene>
    <name evidence="1" type="ORF">CZ814_03287</name>
</gene>
<dbReference type="RefSeq" id="WP_080176003.1">
    <property type="nucleotide sequence ID" value="NZ_AP024856.1"/>
</dbReference>
<dbReference type="EMBL" id="FUWP01000024">
    <property type="protein sequence ID" value="SKA52428.1"/>
    <property type="molecule type" value="Genomic_DNA"/>
</dbReference>
<evidence type="ECO:0000313" key="2">
    <source>
        <dbReference type="Proteomes" id="UP000191116"/>
    </source>
</evidence>
<evidence type="ECO:0000313" key="1">
    <source>
        <dbReference type="EMBL" id="SKA52428.1"/>
    </source>
</evidence>
<reference evidence="1 2" key="1">
    <citation type="submission" date="2017-02" db="EMBL/GenBank/DDBJ databases">
        <authorList>
            <person name="Peterson S.W."/>
        </authorList>
    </citation>
    <scope>NUCLEOTIDE SEQUENCE [LARGE SCALE GENOMIC DNA]</scope>
    <source>
        <strain evidence="1 2">CECT 9189</strain>
    </source>
</reference>
<dbReference type="AlphaFoldDB" id="A0A1T4UIQ4"/>
<name>A0A1T4UIQ4_9GAMM</name>
<organism evidence="1 2">
    <name type="scientific">Photobacterium toruni</name>
    <dbReference type="NCBI Taxonomy" id="1935446"/>
    <lineage>
        <taxon>Bacteria</taxon>
        <taxon>Pseudomonadati</taxon>
        <taxon>Pseudomonadota</taxon>
        <taxon>Gammaproteobacteria</taxon>
        <taxon>Vibrionales</taxon>
        <taxon>Vibrionaceae</taxon>
        <taxon>Photobacterium</taxon>
    </lineage>
</organism>
<accession>A0A1T4UIQ4</accession>
<proteinExistence type="predicted"/>
<protein>
    <submittedName>
        <fullName evidence="1">Uncharacterized protein</fullName>
    </submittedName>
</protein>